<dbReference type="Pfam" id="PF13409">
    <property type="entry name" value="GST_N_2"/>
    <property type="match status" value="1"/>
</dbReference>
<dbReference type="InterPro" id="IPR010987">
    <property type="entry name" value="Glutathione-S-Trfase_C-like"/>
</dbReference>
<dbReference type="EMBL" id="OY288114">
    <property type="protein sequence ID" value="CAJ0880857.1"/>
    <property type="molecule type" value="Genomic_DNA"/>
</dbReference>
<dbReference type="InterPro" id="IPR036282">
    <property type="entry name" value="Glutathione-S-Trfase_C_sf"/>
</dbReference>
<gene>
    <name evidence="3" type="primary">GST/gst</name>
    <name evidence="3" type="ORF">AMST5_03193</name>
</gene>
<dbReference type="SFLD" id="SFLDG00358">
    <property type="entry name" value="Main_(cytGST)"/>
    <property type="match status" value="1"/>
</dbReference>
<evidence type="ECO:0000259" key="2">
    <source>
        <dbReference type="PROSITE" id="PS50405"/>
    </source>
</evidence>
<feature type="domain" description="GST N-terminal" evidence="1">
    <location>
        <begin position="1"/>
        <end position="81"/>
    </location>
</feature>
<evidence type="ECO:0000259" key="1">
    <source>
        <dbReference type="PROSITE" id="PS50404"/>
    </source>
</evidence>
<dbReference type="SUPFAM" id="SSF47616">
    <property type="entry name" value="GST C-terminal domain-like"/>
    <property type="match status" value="1"/>
</dbReference>
<dbReference type="InterPro" id="IPR034345">
    <property type="entry name" value="Gtt2-like_N"/>
</dbReference>
<dbReference type="PROSITE" id="PS50405">
    <property type="entry name" value="GST_CTER"/>
    <property type="match status" value="1"/>
</dbReference>
<protein>
    <submittedName>
        <fullName evidence="3">Glutathione S-transferase</fullName>
        <ecNumber evidence="3">2.5.1.18</ecNumber>
    </submittedName>
</protein>
<dbReference type="SFLD" id="SFLDS00019">
    <property type="entry name" value="Glutathione_Transferase_(cytos"/>
    <property type="match status" value="1"/>
</dbReference>
<dbReference type="InterPro" id="IPR036249">
    <property type="entry name" value="Thioredoxin-like_sf"/>
</dbReference>
<dbReference type="SUPFAM" id="SSF52833">
    <property type="entry name" value="Thioredoxin-like"/>
    <property type="match status" value="1"/>
</dbReference>
<dbReference type="PROSITE" id="PS50404">
    <property type="entry name" value="GST_NTER"/>
    <property type="match status" value="1"/>
</dbReference>
<reference evidence="3" key="1">
    <citation type="submission" date="2023-07" db="EMBL/GenBank/DDBJ databases">
        <authorList>
            <person name="Pelsma A.J. K."/>
        </authorList>
    </citation>
    <scope>NUCLEOTIDE SEQUENCE</scope>
</reference>
<dbReference type="Pfam" id="PF00043">
    <property type="entry name" value="GST_C"/>
    <property type="match status" value="1"/>
</dbReference>
<dbReference type="Gene3D" id="1.20.1050.10">
    <property type="match status" value="1"/>
</dbReference>
<dbReference type="AlphaFoldDB" id="A0AA48M5X9"/>
<sequence length="205" mass="22870">MLLYDRPNAPNPRRVRIFLAEKGVAVERREIDLMALEHKGAEFAAINPLQCVPALVLDDGAVLTESVAICRYIESLHPEPPLFGRSGREQAFVEMWQRRMEFQLFMPVAHAFRHSHPRMAVLEQPQIPQFAEVQRARAVDALQWLDGELAGRRHVAGEEFTIADITAFVALELTGRARVPVSGELAHLARWRAAVAARPGVAAVA</sequence>
<dbReference type="GO" id="GO:0004364">
    <property type="term" value="F:glutathione transferase activity"/>
    <property type="evidence" value="ECO:0007669"/>
    <property type="project" value="UniProtKB-EC"/>
</dbReference>
<dbReference type="Gene3D" id="3.40.30.10">
    <property type="entry name" value="Glutaredoxin"/>
    <property type="match status" value="1"/>
</dbReference>
<accession>A0AA48M5X9</accession>
<evidence type="ECO:0000313" key="3">
    <source>
        <dbReference type="EMBL" id="CAJ0880857.1"/>
    </source>
</evidence>
<dbReference type="CDD" id="cd03051">
    <property type="entry name" value="GST_N_GTT2_like"/>
    <property type="match status" value="1"/>
</dbReference>
<dbReference type="InterPro" id="IPR040079">
    <property type="entry name" value="Glutathione_S-Trfase"/>
</dbReference>
<keyword evidence="3" id="KW-0808">Transferase</keyword>
<dbReference type="InterPro" id="IPR004045">
    <property type="entry name" value="Glutathione_S-Trfase_N"/>
</dbReference>
<proteinExistence type="predicted"/>
<dbReference type="InterPro" id="IPR004046">
    <property type="entry name" value="GST_C"/>
</dbReference>
<dbReference type="PANTHER" id="PTHR44051">
    <property type="entry name" value="GLUTATHIONE S-TRANSFERASE-RELATED"/>
    <property type="match status" value="1"/>
</dbReference>
<organism evidence="3">
    <name type="scientific">freshwater sediment metagenome</name>
    <dbReference type="NCBI Taxonomy" id="556182"/>
    <lineage>
        <taxon>unclassified sequences</taxon>
        <taxon>metagenomes</taxon>
        <taxon>ecological metagenomes</taxon>
    </lineage>
</organism>
<feature type="domain" description="GST C-terminal" evidence="2">
    <location>
        <begin position="86"/>
        <end position="205"/>
    </location>
</feature>
<dbReference type="EC" id="2.5.1.18" evidence="3"/>
<name>A0AA48M5X9_9ZZZZ</name>
<dbReference type="PANTHER" id="PTHR44051:SF8">
    <property type="entry name" value="GLUTATHIONE S-TRANSFERASE GSTA"/>
    <property type="match status" value="1"/>
</dbReference>